<keyword evidence="7 11" id="KW-0547">Nucleotide-binding</keyword>
<reference evidence="17" key="1">
    <citation type="submission" date="2021-02" db="EMBL/GenBank/DDBJ databases">
        <authorList>
            <person name="Nowell W R."/>
        </authorList>
    </citation>
    <scope>NUCLEOTIDE SEQUENCE</scope>
</reference>
<dbReference type="InterPro" id="IPR016185">
    <property type="entry name" value="PreATP-grasp_dom_sf"/>
</dbReference>
<dbReference type="FunFam" id="3.20.20.70:FF:000033">
    <property type="entry name" value="Pyruvate carboxylase"/>
    <property type="match status" value="1"/>
</dbReference>
<gene>
    <name evidence="17" type="ORF">EDS130_LOCUS30276</name>
</gene>
<dbReference type="Gene3D" id="3.30.470.20">
    <property type="entry name" value="ATP-grasp fold, B domain"/>
    <property type="match status" value="1"/>
</dbReference>
<dbReference type="GO" id="GO:0005524">
    <property type="term" value="F:ATP binding"/>
    <property type="evidence" value="ECO:0007669"/>
    <property type="project" value="UniProtKB-UniRule"/>
</dbReference>
<dbReference type="Pfam" id="PF02785">
    <property type="entry name" value="Biotin_carb_C"/>
    <property type="match status" value="1"/>
</dbReference>
<dbReference type="Gene3D" id="1.25.40.1010">
    <property type="match status" value="1"/>
</dbReference>
<evidence type="ECO:0000256" key="7">
    <source>
        <dbReference type="ARBA" id="ARBA00022741"/>
    </source>
</evidence>
<dbReference type="GO" id="GO:0004736">
    <property type="term" value="F:pyruvate carboxylase activity"/>
    <property type="evidence" value="ECO:0007669"/>
    <property type="project" value="UniProtKB-EC"/>
</dbReference>
<dbReference type="SUPFAM" id="SSF51230">
    <property type="entry name" value="Single hybrid motif"/>
    <property type="match status" value="1"/>
</dbReference>
<name>A0A815D923_ADIRI</name>
<dbReference type="SUPFAM" id="SSF51569">
    <property type="entry name" value="Aldolase"/>
    <property type="match status" value="1"/>
</dbReference>
<dbReference type="SUPFAM" id="SSF51246">
    <property type="entry name" value="Rudiment single hybrid motif"/>
    <property type="match status" value="1"/>
</dbReference>
<dbReference type="SUPFAM" id="SSF56059">
    <property type="entry name" value="Glutathione synthetase ATP-binding domain-like"/>
    <property type="match status" value="1"/>
</dbReference>
<dbReference type="Proteomes" id="UP000663852">
    <property type="component" value="Unassembled WGS sequence"/>
</dbReference>
<keyword evidence="5" id="KW-0436">Ligase</keyword>
<dbReference type="EC" id="6.4.1.1" evidence="3"/>
<dbReference type="InterPro" id="IPR011054">
    <property type="entry name" value="Rudment_hybrid_motif"/>
</dbReference>
<keyword evidence="9" id="KW-0092">Biotin</keyword>
<evidence type="ECO:0000313" key="17">
    <source>
        <dbReference type="EMBL" id="CAF1294712.1"/>
    </source>
</evidence>
<dbReference type="PANTHER" id="PTHR43778:SF2">
    <property type="entry name" value="PYRUVATE CARBOXYLASE, MITOCHONDRIAL"/>
    <property type="match status" value="1"/>
</dbReference>
<dbReference type="InterPro" id="IPR001882">
    <property type="entry name" value="Biotin_BS"/>
</dbReference>
<dbReference type="Gene3D" id="2.40.50.100">
    <property type="match status" value="1"/>
</dbReference>
<dbReference type="GO" id="GO:0006094">
    <property type="term" value="P:gluconeogenesis"/>
    <property type="evidence" value="ECO:0007669"/>
    <property type="project" value="UniProtKB-UniPathway"/>
</dbReference>
<dbReference type="CDD" id="cd07937">
    <property type="entry name" value="DRE_TIM_PC_TC_5S"/>
    <property type="match status" value="1"/>
</dbReference>
<dbReference type="NCBIfam" id="NF006761">
    <property type="entry name" value="PRK09282.1"/>
    <property type="match status" value="1"/>
</dbReference>
<dbReference type="Pfam" id="PF02786">
    <property type="entry name" value="CPSase_L_D2"/>
    <property type="match status" value="1"/>
</dbReference>
<organism evidence="17 18">
    <name type="scientific">Adineta ricciae</name>
    <name type="common">Rotifer</name>
    <dbReference type="NCBI Taxonomy" id="249248"/>
    <lineage>
        <taxon>Eukaryota</taxon>
        <taxon>Metazoa</taxon>
        <taxon>Spiralia</taxon>
        <taxon>Gnathifera</taxon>
        <taxon>Rotifera</taxon>
        <taxon>Eurotatoria</taxon>
        <taxon>Bdelloidea</taxon>
        <taxon>Adinetida</taxon>
        <taxon>Adinetidae</taxon>
        <taxon>Adineta</taxon>
    </lineage>
</organism>
<dbReference type="PROSITE" id="PS00188">
    <property type="entry name" value="BIOTIN"/>
    <property type="match status" value="1"/>
</dbReference>
<dbReference type="InterPro" id="IPR005930">
    <property type="entry name" value="Pyruv_COase"/>
</dbReference>
<dbReference type="Gene3D" id="3.20.20.70">
    <property type="entry name" value="Aldolase class I"/>
    <property type="match status" value="1"/>
</dbReference>
<dbReference type="PROSITE" id="PS50991">
    <property type="entry name" value="PYR_CT"/>
    <property type="match status" value="1"/>
</dbReference>
<dbReference type="GO" id="GO:0005737">
    <property type="term" value="C:cytoplasm"/>
    <property type="evidence" value="ECO:0007669"/>
    <property type="project" value="TreeGrafter"/>
</dbReference>
<dbReference type="Pfam" id="PF12569">
    <property type="entry name" value="NatA_aux_su"/>
    <property type="match status" value="1"/>
</dbReference>
<dbReference type="Gene3D" id="3.10.600.10">
    <property type="entry name" value="pyruvate carboxylase f1077a mutant domain"/>
    <property type="match status" value="1"/>
</dbReference>
<dbReference type="PROSITE" id="PS50975">
    <property type="entry name" value="ATP_GRASP"/>
    <property type="match status" value="1"/>
</dbReference>
<sequence length="2031" mass="231424">MPPPTTQTQPSVQQLASRENSLFKKVVRFYEQKQYRKGLAAAREILKKSPNHGETLAMRGLILNSMGKKEEALESIRSDPNENTTKQSKRTKKHYSVKNLTILRDLSLLQIQMRDLEGYKETRHQLFNLKPGQRQSWIGFAMSYHLLKDYDMAQSVLEEFRKTQLDRPAPTPDKLYDNEHSEFLLYQNLVLREAGQYDEALRHIQVHEKDIFNKLAIAEIKSDLYVRLNSHDRAEITLRDLIERNPENKKYYYMLEKCSNLTNTDEKSKLYENLIEKYPKADAPKQICLQFLIGEPFTKSMGSYLQKGFQKGVPSLFQSMKYLYSSTEKVQIIDKLLNTYLSNLTKYGTFDVSSDTDEVEPASTNLWLQYYLAQHYDYLNQPDKAFEFIDQAIRDTPTLVELYMFKAKIFKHVGAVQMAASLMDEAQSLDTADRFVNCKCTKYFLRANQISTALETAGKFTRENSSPGDYLREMQCMWFELETARAYRRLKKYGEALKKCHEIDRHFQEFVEDQFDFHSYCLRKMVLCAYVDMLNLEDHMKGHRFFRQAAQIAVEIYIRLYDHPLSEHDDNKDENLANMSASEVKKLKSKQRKQQLREQQEKQKQIDADRKKKEFQRNRNKEDAEEEKVKEDEFVSEKLERSEKPLEEAMRFLQPLEDFSSNFLETHYLGFEVYYRRKKYLLMLRCLKRMKKLDSNNAKFHSCLMKFLKSMENEPITDDRLRTIIDDELKSFDIKQGDSVKKIEDLNAEFLKKNINSLTHRAEAAKVMLLSNPTNNCKAIEFLTTLDPNFTDQNLKTCSSIYESLQSGDYGTIENSVIEKYRNECHKLWPQADLFQTNPTPPSYTSCDSHTNENSCLILSKKSKCIGLTIYSKRPFAFVRHLHHVNDYCPLRILNTIQITIRVFRACTENNIRTVAIYSAEDEGQLHRIKADESFKIGKGLAPIAAYLNIPEIIKVALKNDVDAIHPGYGFLSENGDFAKACEEAGIIFVGPSPDVIYRMGNKLNARQSALDANVPIIPGTTEAVEDLNAVREFVKEHGYPVMLKAARGGGGRGMRVATKESELEEAFQRASSEAKAAVGDGRLFVERLVSQARHIEVQVIGDHYGNVAHLYERDCSVQRRHQKVIEVAPATNLDPKIRERMTADAVRLAKLVGYQNAGTVEFLLDDQGRHYFIEVNCRLQVEHTCSEEITGIDIVQSQIKIAEGARLADLGLEQDQIKIMGAAVQCRMTTEDPGNNFTPDVGRIDVFRSAEGFGIRIDSASAYTDAVISPFYDSLLVKVIAHARNHQEACAKMVRALQEFRIRGVKTNIPFLLNVLQHKQFLEGSITTSFLDENPVLFKFIPAQNRAQKLLSYLSEIMVNGPLTPLGTDIKPMDIKPELPHVKKREIPNGWRQVLLKEGPHGFAKAVRRHPQALLMDTTMRDAHQSLLATRVRTRDLKKSAPFVAKNFSQFFSLENWGGATFDVALRFLHECPWERLSELRELIPNIPFQMLLRGANAVGYSNYPDNVIDAFCQMAVDHGMDIFRVFDSLNYLPNMKVGIDAVGKANGVISAAVCYTGDVADGTRTKYNLDYYINFVDELVKMGIHILSIKDMAGLLKPRATKMLIDAIRQKHPDLPIHLHTHDTAGTGVANYLAAFEAGADIVDVAVDSMSGMTSQPTMGGVVAALQNTKHDTGLNMDKVNEYSAFWEQTRLLYAPFECTTTMKSGNADVYKNEIPGGQYTNLQFQAFSLGLGSQFENVKKSYIEANQLLGDIIKVTPSSKVVGDLAQFMVQNNLTAKDVRERAEELSFPSSVVEFMQGQLGQPHGGFPEPLRTQMLKGKKKIEGRPGADAIPLDFDKIEKKLQEKFGEDIIRKCDVMSYVMFPKVLEEYIDFKKQYGPVDLYPTRVFFVGPRMNEMMDIEIEHGKVLHIVVMAIGELMPATGEREVFFQVNGQLRSMKVKDKAALKDHKVHPKVDKNKKNQIGAPMPGQVLDIKTKVGDTIKKGDTIIVLSAMKMETVVKSAVDGKVKEIHVQIGQQVQGDDLVVELE</sequence>
<dbReference type="PANTHER" id="PTHR43778">
    <property type="entry name" value="PYRUVATE CARBOXYLASE"/>
    <property type="match status" value="1"/>
</dbReference>
<dbReference type="InterPro" id="IPR011053">
    <property type="entry name" value="Single_hybrid_motif"/>
</dbReference>
<dbReference type="Pfam" id="PF00289">
    <property type="entry name" value="Biotin_carb_N"/>
    <property type="match status" value="1"/>
</dbReference>
<evidence type="ECO:0000259" key="16">
    <source>
        <dbReference type="PROSITE" id="PS50991"/>
    </source>
</evidence>
<feature type="compositionally biased region" description="Basic and acidic residues" evidence="12">
    <location>
        <begin position="595"/>
        <end position="634"/>
    </location>
</feature>
<dbReference type="FunFam" id="3.30.1490.20:FF:000018">
    <property type="entry name" value="Biotin carboxylase"/>
    <property type="match status" value="1"/>
</dbReference>
<dbReference type="FunFam" id="2.40.50.100:FF:000003">
    <property type="entry name" value="Acetyl-CoA carboxylase biotin carboxyl carrier protein"/>
    <property type="match status" value="1"/>
</dbReference>
<feature type="region of interest" description="Disordered" evidence="12">
    <location>
        <begin position="583"/>
        <end position="634"/>
    </location>
</feature>
<dbReference type="InterPro" id="IPR005482">
    <property type="entry name" value="Biotin_COase_C"/>
</dbReference>
<evidence type="ECO:0000259" key="13">
    <source>
        <dbReference type="PROSITE" id="PS50968"/>
    </source>
</evidence>
<evidence type="ECO:0000259" key="14">
    <source>
        <dbReference type="PROSITE" id="PS50975"/>
    </source>
</evidence>
<evidence type="ECO:0000256" key="8">
    <source>
        <dbReference type="ARBA" id="ARBA00022840"/>
    </source>
</evidence>
<dbReference type="NCBIfam" id="NF009554">
    <property type="entry name" value="PRK12999.1"/>
    <property type="match status" value="1"/>
</dbReference>
<accession>A0A815D923</accession>
<evidence type="ECO:0000256" key="2">
    <source>
        <dbReference type="ARBA" id="ARBA00004742"/>
    </source>
</evidence>
<dbReference type="InterPro" id="IPR000891">
    <property type="entry name" value="PYR_CT"/>
</dbReference>
<dbReference type="SUPFAM" id="SSF48452">
    <property type="entry name" value="TPR-like"/>
    <property type="match status" value="1"/>
</dbReference>
<evidence type="ECO:0000256" key="6">
    <source>
        <dbReference type="ARBA" id="ARBA00022723"/>
    </source>
</evidence>
<keyword evidence="10" id="KW-0511">Multifunctional enzyme</keyword>
<feature type="domain" description="Biotin carboxylation" evidence="15">
    <location>
        <begin position="887"/>
        <end position="1337"/>
    </location>
</feature>
<dbReference type="InterPro" id="IPR011990">
    <property type="entry name" value="TPR-like_helical_dom_sf"/>
</dbReference>
<evidence type="ECO:0000256" key="11">
    <source>
        <dbReference type="PROSITE-ProRule" id="PRU00409"/>
    </source>
</evidence>
<dbReference type="InterPro" id="IPR011761">
    <property type="entry name" value="ATP-grasp"/>
</dbReference>
<dbReference type="InterPro" id="IPR021183">
    <property type="entry name" value="NatA_aux_su"/>
</dbReference>
<keyword evidence="6" id="KW-0479">Metal-binding</keyword>
<dbReference type="EMBL" id="CAJNOJ010000211">
    <property type="protein sequence ID" value="CAF1294712.1"/>
    <property type="molecule type" value="Genomic_DNA"/>
</dbReference>
<comment type="caution">
    <text evidence="17">The sequence shown here is derived from an EMBL/GenBank/DDBJ whole genome shotgun (WGS) entry which is preliminary data.</text>
</comment>
<evidence type="ECO:0000256" key="10">
    <source>
        <dbReference type="ARBA" id="ARBA00023268"/>
    </source>
</evidence>
<feature type="domain" description="Lipoyl-binding" evidence="13">
    <location>
        <begin position="1962"/>
        <end position="2031"/>
    </location>
</feature>
<feature type="region of interest" description="Disordered" evidence="12">
    <location>
        <begin position="72"/>
        <end position="92"/>
    </location>
</feature>
<dbReference type="InterPro" id="IPR000089">
    <property type="entry name" value="Biotin_lipoyl"/>
</dbReference>
<dbReference type="PROSITE" id="PS50979">
    <property type="entry name" value="BC"/>
    <property type="match status" value="1"/>
</dbReference>
<dbReference type="UniPathway" id="UPA00138"/>
<dbReference type="SMART" id="SM00878">
    <property type="entry name" value="Biotin_carb_C"/>
    <property type="match status" value="1"/>
</dbReference>
<dbReference type="NCBIfam" id="TIGR01235">
    <property type="entry name" value="pyruv_carbox"/>
    <property type="match status" value="1"/>
</dbReference>
<feature type="domain" description="Pyruvate carboxyltransferase" evidence="16">
    <location>
        <begin position="1414"/>
        <end position="1683"/>
    </location>
</feature>
<evidence type="ECO:0000256" key="5">
    <source>
        <dbReference type="ARBA" id="ARBA00022598"/>
    </source>
</evidence>
<dbReference type="FunFam" id="3.30.470.20:FF:000012">
    <property type="entry name" value="Pyruvate carboxylase"/>
    <property type="match status" value="1"/>
</dbReference>
<evidence type="ECO:0000259" key="15">
    <source>
        <dbReference type="PROSITE" id="PS50979"/>
    </source>
</evidence>
<dbReference type="Gene3D" id="1.25.40.1040">
    <property type="match status" value="1"/>
</dbReference>
<comment type="pathway">
    <text evidence="2">Carbohydrate biosynthesis; gluconeogenesis.</text>
</comment>
<proteinExistence type="predicted"/>
<dbReference type="PROSITE" id="PS50968">
    <property type="entry name" value="BIOTINYL_LIPOYL"/>
    <property type="match status" value="1"/>
</dbReference>
<dbReference type="Pfam" id="PF00682">
    <property type="entry name" value="HMGL-like"/>
    <property type="match status" value="1"/>
</dbReference>
<evidence type="ECO:0000313" key="18">
    <source>
        <dbReference type="Proteomes" id="UP000663852"/>
    </source>
</evidence>
<dbReference type="InterPro" id="IPR055268">
    <property type="entry name" value="PCB-like"/>
</dbReference>
<dbReference type="InterPro" id="IPR005479">
    <property type="entry name" value="CPAse_ATP-bd"/>
</dbReference>
<evidence type="ECO:0000256" key="1">
    <source>
        <dbReference type="ARBA" id="ARBA00001953"/>
    </source>
</evidence>
<dbReference type="OrthoDB" id="196847at2759"/>
<dbReference type="GO" id="GO:0046872">
    <property type="term" value="F:metal ion binding"/>
    <property type="evidence" value="ECO:0007669"/>
    <property type="project" value="UniProtKB-KW"/>
</dbReference>
<dbReference type="PROSITE" id="PS00866">
    <property type="entry name" value="CPSASE_1"/>
    <property type="match status" value="1"/>
</dbReference>
<keyword evidence="4" id="KW-0312">Gluconeogenesis</keyword>
<keyword evidence="8 11" id="KW-0067">ATP-binding</keyword>
<dbReference type="SUPFAM" id="SSF52440">
    <property type="entry name" value="PreATP-grasp domain"/>
    <property type="match status" value="1"/>
</dbReference>
<dbReference type="InterPro" id="IPR005481">
    <property type="entry name" value="BC-like_N"/>
</dbReference>
<comment type="cofactor">
    <cofactor evidence="1">
        <name>biotin</name>
        <dbReference type="ChEBI" id="CHEBI:57586"/>
    </cofactor>
</comment>
<protein>
    <recommendedName>
        <fullName evidence="3">pyruvate carboxylase</fullName>
        <ecNumber evidence="3">6.4.1.1</ecNumber>
    </recommendedName>
</protein>
<dbReference type="Pfam" id="PF02436">
    <property type="entry name" value="PYC_OADA"/>
    <property type="match status" value="1"/>
</dbReference>
<dbReference type="InterPro" id="IPR011764">
    <property type="entry name" value="Biotin_carboxylation_dom"/>
</dbReference>
<evidence type="ECO:0000256" key="9">
    <source>
        <dbReference type="ARBA" id="ARBA00023267"/>
    </source>
</evidence>
<dbReference type="SUPFAM" id="SSF89000">
    <property type="entry name" value="post-HMGL domain-like"/>
    <property type="match status" value="1"/>
</dbReference>
<evidence type="ECO:0000256" key="3">
    <source>
        <dbReference type="ARBA" id="ARBA00013057"/>
    </source>
</evidence>
<evidence type="ECO:0000256" key="12">
    <source>
        <dbReference type="SAM" id="MobiDB-lite"/>
    </source>
</evidence>
<dbReference type="CDD" id="cd06850">
    <property type="entry name" value="biotinyl_domain"/>
    <property type="match status" value="1"/>
</dbReference>
<dbReference type="InterPro" id="IPR003379">
    <property type="entry name" value="Carboxylase_cons_dom"/>
</dbReference>
<dbReference type="InterPro" id="IPR013785">
    <property type="entry name" value="Aldolase_TIM"/>
</dbReference>
<dbReference type="Pfam" id="PF00364">
    <property type="entry name" value="Biotin_lipoyl"/>
    <property type="match status" value="1"/>
</dbReference>
<feature type="domain" description="ATP-grasp" evidence="14">
    <location>
        <begin position="1007"/>
        <end position="1204"/>
    </location>
</feature>
<evidence type="ECO:0000256" key="4">
    <source>
        <dbReference type="ARBA" id="ARBA00022432"/>
    </source>
</evidence>